<feature type="domain" description="NAD/GMP synthase" evidence="8">
    <location>
        <begin position="7"/>
        <end position="249"/>
    </location>
</feature>
<evidence type="ECO:0000256" key="7">
    <source>
        <dbReference type="RuleBase" id="RU003812"/>
    </source>
</evidence>
<evidence type="ECO:0000256" key="6">
    <source>
        <dbReference type="RuleBase" id="RU003811"/>
    </source>
</evidence>
<dbReference type="GO" id="GO:0005737">
    <property type="term" value="C:cytoplasm"/>
    <property type="evidence" value="ECO:0007669"/>
    <property type="project" value="InterPro"/>
</dbReference>
<keyword evidence="3 6" id="KW-0547">Nucleotide-binding</keyword>
<dbReference type="AlphaFoldDB" id="A0A1I2LK53"/>
<dbReference type="Gene3D" id="3.40.50.620">
    <property type="entry name" value="HUPs"/>
    <property type="match status" value="1"/>
</dbReference>
<keyword evidence="5 6" id="KW-0520">NAD</keyword>
<dbReference type="Pfam" id="PF02540">
    <property type="entry name" value="NAD_synthase"/>
    <property type="match status" value="1"/>
</dbReference>
<evidence type="ECO:0000256" key="1">
    <source>
        <dbReference type="ARBA" id="ARBA00004790"/>
    </source>
</evidence>
<dbReference type="PANTHER" id="PTHR23090">
    <property type="entry name" value="NH 3 /GLUTAMINE-DEPENDENT NAD + SYNTHETASE"/>
    <property type="match status" value="1"/>
</dbReference>
<evidence type="ECO:0000256" key="3">
    <source>
        <dbReference type="ARBA" id="ARBA00022741"/>
    </source>
</evidence>
<accession>A0A1I2LK53</accession>
<dbReference type="CDD" id="cd00553">
    <property type="entry name" value="NAD_synthase"/>
    <property type="match status" value="1"/>
</dbReference>
<dbReference type="GO" id="GO:0003952">
    <property type="term" value="F:NAD+ synthase (glutamine-hydrolyzing) activity"/>
    <property type="evidence" value="ECO:0007669"/>
    <property type="project" value="InterPro"/>
</dbReference>
<keyword evidence="2 6" id="KW-0436">Ligase</keyword>
<comment type="catalytic activity">
    <reaction evidence="7">
        <text>deamido-NAD(+) + NH4(+) + ATP = AMP + diphosphate + NAD(+) + H(+)</text>
        <dbReference type="Rhea" id="RHEA:21188"/>
        <dbReference type="ChEBI" id="CHEBI:15378"/>
        <dbReference type="ChEBI" id="CHEBI:28938"/>
        <dbReference type="ChEBI" id="CHEBI:30616"/>
        <dbReference type="ChEBI" id="CHEBI:33019"/>
        <dbReference type="ChEBI" id="CHEBI:57540"/>
        <dbReference type="ChEBI" id="CHEBI:58437"/>
        <dbReference type="ChEBI" id="CHEBI:456215"/>
        <dbReference type="EC" id="6.3.1.5"/>
    </reaction>
</comment>
<name>A0A1I2LK53_9FLAO</name>
<dbReference type="RefSeq" id="WP_075324916.1">
    <property type="nucleotide sequence ID" value="NZ_FOOH01000009.1"/>
</dbReference>
<dbReference type="GO" id="GO:0008795">
    <property type="term" value="F:NAD+ synthase activity"/>
    <property type="evidence" value="ECO:0007669"/>
    <property type="project" value="UniProtKB-EC"/>
</dbReference>
<evidence type="ECO:0000256" key="2">
    <source>
        <dbReference type="ARBA" id="ARBA00022598"/>
    </source>
</evidence>
<dbReference type="EC" id="6.3.1.5" evidence="7"/>
<comment type="pathway">
    <text evidence="1">Cofactor biosynthesis; NAD(+) biosynthesis.</text>
</comment>
<dbReference type="Proteomes" id="UP000199116">
    <property type="component" value="Unassembled WGS sequence"/>
</dbReference>
<evidence type="ECO:0000313" key="10">
    <source>
        <dbReference type="Proteomes" id="UP000199116"/>
    </source>
</evidence>
<evidence type="ECO:0000256" key="5">
    <source>
        <dbReference type="ARBA" id="ARBA00023027"/>
    </source>
</evidence>
<dbReference type="NCBIfam" id="TIGR00552">
    <property type="entry name" value="nadE"/>
    <property type="match status" value="1"/>
</dbReference>
<dbReference type="GO" id="GO:0005524">
    <property type="term" value="F:ATP binding"/>
    <property type="evidence" value="ECO:0007669"/>
    <property type="project" value="UniProtKB-KW"/>
</dbReference>
<keyword evidence="10" id="KW-1185">Reference proteome</keyword>
<dbReference type="InterPro" id="IPR014729">
    <property type="entry name" value="Rossmann-like_a/b/a_fold"/>
</dbReference>
<dbReference type="GO" id="GO:0009435">
    <property type="term" value="P:NAD+ biosynthetic process"/>
    <property type="evidence" value="ECO:0007669"/>
    <property type="project" value="UniProtKB-UniPathway"/>
</dbReference>
<sequence length="263" mass="29041">MQTEKVVDHIVNWLKEYATNAGMNGFVLGISGGIDSAVTSALCAKTGLRTLCVEMPIHQHTDQVTRAQKHIDWLKQHYANVTNLEVDLTPVFDEFKKAAPQVEASDTLDLTLANTRARLRMSTLYYFAGLHSYLVAGTGNKVEDFGVGFFTKYGDGGVDLSPIADLMKTEVTEIAKFLGVTPEIVNAAPTDGLFGDSRTDEDQIGASYPELEWAMKEAENGKTAEDFEGRKQEVFKIYKSRHGANLHKMKPIPVCNIPVNLKK</sequence>
<evidence type="ECO:0000259" key="8">
    <source>
        <dbReference type="Pfam" id="PF02540"/>
    </source>
</evidence>
<comment type="similarity">
    <text evidence="6">Belongs to the NAD synthetase family.</text>
</comment>
<evidence type="ECO:0000313" key="9">
    <source>
        <dbReference type="EMBL" id="SFF79862.1"/>
    </source>
</evidence>
<dbReference type="InterPro" id="IPR022310">
    <property type="entry name" value="NAD/GMP_synthase"/>
</dbReference>
<organism evidence="9 10">
    <name type="scientific">Salegentibacter agarivorans</name>
    <dbReference type="NCBI Taxonomy" id="345907"/>
    <lineage>
        <taxon>Bacteria</taxon>
        <taxon>Pseudomonadati</taxon>
        <taxon>Bacteroidota</taxon>
        <taxon>Flavobacteriia</taxon>
        <taxon>Flavobacteriales</taxon>
        <taxon>Flavobacteriaceae</taxon>
        <taxon>Salegentibacter</taxon>
    </lineage>
</organism>
<keyword evidence="4 6" id="KW-0067">ATP-binding</keyword>
<dbReference type="SUPFAM" id="SSF52402">
    <property type="entry name" value="Adenine nucleotide alpha hydrolases-like"/>
    <property type="match status" value="1"/>
</dbReference>
<protein>
    <recommendedName>
        <fullName evidence="7">NH(3)-dependent NAD(+) synthetase</fullName>
        <ecNumber evidence="7">6.3.1.5</ecNumber>
    </recommendedName>
</protein>
<dbReference type="UniPathway" id="UPA00253"/>
<evidence type="ECO:0000256" key="4">
    <source>
        <dbReference type="ARBA" id="ARBA00022840"/>
    </source>
</evidence>
<dbReference type="GO" id="GO:0004359">
    <property type="term" value="F:glutaminase activity"/>
    <property type="evidence" value="ECO:0007669"/>
    <property type="project" value="InterPro"/>
</dbReference>
<gene>
    <name evidence="9" type="ORF">SAMN04488033_10969</name>
</gene>
<dbReference type="EMBL" id="FOOH01000009">
    <property type="protein sequence ID" value="SFF79862.1"/>
    <property type="molecule type" value="Genomic_DNA"/>
</dbReference>
<dbReference type="PANTHER" id="PTHR23090:SF9">
    <property type="entry name" value="GLUTAMINE-DEPENDENT NAD(+) SYNTHETASE"/>
    <property type="match status" value="1"/>
</dbReference>
<proteinExistence type="inferred from homology"/>
<reference evidence="10" key="1">
    <citation type="submission" date="2016-10" db="EMBL/GenBank/DDBJ databases">
        <authorList>
            <person name="Varghese N."/>
            <person name="Submissions S."/>
        </authorList>
    </citation>
    <scope>NUCLEOTIDE SEQUENCE [LARGE SCALE GENOMIC DNA]</scope>
    <source>
        <strain evidence="10">DSM 23515</strain>
    </source>
</reference>
<dbReference type="InterPro" id="IPR003694">
    <property type="entry name" value="NAD_synthase"/>
</dbReference>